<proteinExistence type="predicted"/>
<dbReference type="EMBL" id="QRDH01000004">
    <property type="protein sequence ID" value="RDU40877.1"/>
    <property type="molecule type" value="Genomic_DNA"/>
</dbReference>
<feature type="active site" evidence="3">
    <location>
        <position position="171"/>
    </location>
</feature>
<comment type="caution">
    <text evidence="6">The sequence shown here is derived from an EMBL/GenBank/DDBJ whole genome shotgun (WGS) entry which is preliminary data.</text>
</comment>
<dbReference type="InterPro" id="IPR013328">
    <property type="entry name" value="6PGD_dom2"/>
</dbReference>
<reference evidence="6 7" key="1">
    <citation type="submission" date="2018-08" db="EMBL/GenBank/DDBJ databases">
        <title>Genome sequence of Marinobacter flavimaris KCTC 12185.</title>
        <authorList>
            <person name="Chun J."/>
            <person name="Kim B.-Y."/>
            <person name="Choi S.-B."/>
            <person name="Kwak M.-J."/>
        </authorList>
    </citation>
    <scope>NUCLEOTIDE SEQUENCE [LARGE SCALE GENOMIC DNA]</scope>
    <source>
        <strain evidence="6 7">KCTC 12185</strain>
    </source>
</reference>
<evidence type="ECO:0000256" key="3">
    <source>
        <dbReference type="PIRSR" id="PIRSR000103-1"/>
    </source>
</evidence>
<dbReference type="GO" id="GO:0016054">
    <property type="term" value="P:organic acid catabolic process"/>
    <property type="evidence" value="ECO:0007669"/>
    <property type="project" value="UniProtKB-ARBA"/>
</dbReference>
<dbReference type="Gene3D" id="3.40.50.720">
    <property type="entry name" value="NAD(P)-binding Rossmann-like Domain"/>
    <property type="match status" value="1"/>
</dbReference>
<dbReference type="SUPFAM" id="SSF51735">
    <property type="entry name" value="NAD(P)-binding Rossmann-fold domains"/>
    <property type="match status" value="1"/>
</dbReference>
<dbReference type="InterPro" id="IPR002204">
    <property type="entry name" value="3-OH-isobutyrate_DH-rel_CS"/>
</dbReference>
<dbReference type="GO" id="GO:0016491">
    <property type="term" value="F:oxidoreductase activity"/>
    <property type="evidence" value="ECO:0007669"/>
    <property type="project" value="UniProtKB-KW"/>
</dbReference>
<dbReference type="Gene3D" id="1.10.1040.10">
    <property type="entry name" value="N-(1-d-carboxylethyl)-l-norvaline Dehydrogenase, domain 2"/>
    <property type="match status" value="1"/>
</dbReference>
<accession>A0A3D8H2D0</accession>
<feature type="domain" description="6-phosphogluconate dehydrogenase NADP-binding" evidence="4">
    <location>
        <begin position="2"/>
        <end position="162"/>
    </location>
</feature>
<evidence type="ECO:0000313" key="6">
    <source>
        <dbReference type="EMBL" id="RDU40877.1"/>
    </source>
</evidence>
<dbReference type="Proteomes" id="UP000256431">
    <property type="component" value="Unassembled WGS sequence"/>
</dbReference>
<evidence type="ECO:0000259" key="5">
    <source>
        <dbReference type="Pfam" id="PF14833"/>
    </source>
</evidence>
<dbReference type="PROSITE" id="PS00895">
    <property type="entry name" value="3_HYDROXYISOBUT_DH"/>
    <property type="match status" value="1"/>
</dbReference>
<dbReference type="InterPro" id="IPR036291">
    <property type="entry name" value="NAD(P)-bd_dom_sf"/>
</dbReference>
<name>A0A3D8H2D0_9GAMM</name>
<gene>
    <name evidence="6" type="ORF">DXI23_10055</name>
</gene>
<sequence length="289" mass="31127">MNVAFIGLGIMGSRMARNLLKDDGISLTVFNRSSEATAALEKAGANAADSARAAVAGAEVVFTMLSAPEVVEKVAFGDEGFIDAMEQGALWVNCSTVNPSYTRECDDRARARGLRYLDAPVAGTKMPAETGELTFLLGGESDDLEQVRPLLEHMGQKILHVGPAGQGSAFKMLVNALLAQSMLVYSETALLGEKLGFSRDFLMDTLPNLPVTAPFLKGKAELIKEGNYDAQFPLELMLKDLHLLDLTAYEERQPLFLAGLAKSVYGQANSAGHGRDDFAGVFDYLEKLK</sequence>
<dbReference type="PANTHER" id="PTHR43580:SF2">
    <property type="entry name" value="CYTOKINE-LIKE NUCLEAR FACTOR N-PAC"/>
    <property type="match status" value="1"/>
</dbReference>
<dbReference type="PANTHER" id="PTHR43580">
    <property type="entry name" value="OXIDOREDUCTASE GLYR1-RELATED"/>
    <property type="match status" value="1"/>
</dbReference>
<dbReference type="GO" id="GO:0050661">
    <property type="term" value="F:NADP binding"/>
    <property type="evidence" value="ECO:0007669"/>
    <property type="project" value="InterPro"/>
</dbReference>
<evidence type="ECO:0000313" key="7">
    <source>
        <dbReference type="Proteomes" id="UP000256431"/>
    </source>
</evidence>
<keyword evidence="2" id="KW-0520">NAD</keyword>
<protein>
    <submittedName>
        <fullName evidence="6">NAD(P)-dependent oxidoreductase</fullName>
    </submittedName>
</protein>
<dbReference type="SUPFAM" id="SSF48179">
    <property type="entry name" value="6-phosphogluconate dehydrogenase C-terminal domain-like"/>
    <property type="match status" value="1"/>
</dbReference>
<dbReference type="PIRSF" id="PIRSF000103">
    <property type="entry name" value="HIBADH"/>
    <property type="match status" value="1"/>
</dbReference>
<feature type="domain" description="3-hydroxyisobutyrate dehydrogenase-like NAD-binding" evidence="5">
    <location>
        <begin position="165"/>
        <end position="283"/>
    </location>
</feature>
<organism evidence="6 7">
    <name type="scientific">Marinobacter flavimaris</name>
    <dbReference type="NCBI Taxonomy" id="262076"/>
    <lineage>
        <taxon>Bacteria</taxon>
        <taxon>Pseudomonadati</taxon>
        <taxon>Pseudomonadota</taxon>
        <taxon>Gammaproteobacteria</taxon>
        <taxon>Pseudomonadales</taxon>
        <taxon>Marinobacteraceae</taxon>
        <taxon>Marinobacter</taxon>
    </lineage>
</organism>
<keyword evidence="1" id="KW-0560">Oxidoreductase</keyword>
<dbReference type="InterPro" id="IPR008927">
    <property type="entry name" value="6-PGluconate_DH-like_C_sf"/>
</dbReference>
<evidence type="ECO:0000256" key="1">
    <source>
        <dbReference type="ARBA" id="ARBA00023002"/>
    </source>
</evidence>
<keyword evidence="7" id="KW-1185">Reference proteome</keyword>
<dbReference type="Pfam" id="PF03446">
    <property type="entry name" value="NAD_binding_2"/>
    <property type="match status" value="1"/>
</dbReference>
<evidence type="ECO:0000256" key="2">
    <source>
        <dbReference type="ARBA" id="ARBA00023027"/>
    </source>
</evidence>
<dbReference type="GO" id="GO:0051287">
    <property type="term" value="F:NAD binding"/>
    <property type="evidence" value="ECO:0007669"/>
    <property type="project" value="InterPro"/>
</dbReference>
<dbReference type="InterPro" id="IPR029154">
    <property type="entry name" value="HIBADH-like_NADP-bd"/>
</dbReference>
<evidence type="ECO:0000259" key="4">
    <source>
        <dbReference type="Pfam" id="PF03446"/>
    </source>
</evidence>
<dbReference type="AlphaFoldDB" id="A0A3D8H2D0"/>
<dbReference type="Pfam" id="PF14833">
    <property type="entry name" value="NAD_binding_11"/>
    <property type="match status" value="1"/>
</dbReference>
<dbReference type="InterPro" id="IPR015815">
    <property type="entry name" value="HIBADH-related"/>
</dbReference>
<dbReference type="InterPro" id="IPR006115">
    <property type="entry name" value="6PGDH_NADP-bd"/>
</dbReference>
<dbReference type="RefSeq" id="WP_104270638.1">
    <property type="nucleotide sequence ID" value="NZ_PSSW01000004.1"/>
</dbReference>
<dbReference type="InterPro" id="IPR051265">
    <property type="entry name" value="HIBADH-related_NP60_sf"/>
</dbReference>